<dbReference type="EMBL" id="SWJQ01000032">
    <property type="protein sequence ID" value="TRZ25149.1"/>
    <property type="molecule type" value="Genomic_DNA"/>
</dbReference>
<dbReference type="InterPro" id="IPR001881">
    <property type="entry name" value="EGF-like_Ca-bd_dom"/>
</dbReference>
<accession>A0A8K1GWW1</accession>
<dbReference type="PROSITE" id="PS00010">
    <property type="entry name" value="ASX_HYDROXYL"/>
    <property type="match status" value="2"/>
</dbReference>
<keyword evidence="7 14" id="KW-0472">Membrane</keyword>
<comment type="caution">
    <text evidence="13">Lacks conserved residue(s) required for the propagation of feature annotation.</text>
</comment>
<comment type="caution">
    <text evidence="16">The sequence shown here is derived from an EMBL/GenBank/DDBJ whole genome shotgun (WGS) entry which is preliminary data.</text>
</comment>
<dbReference type="InterPro" id="IPR000742">
    <property type="entry name" value="EGF"/>
</dbReference>
<dbReference type="SMART" id="SM00181">
    <property type="entry name" value="EGF"/>
    <property type="match status" value="6"/>
</dbReference>
<dbReference type="GO" id="GO:0045746">
    <property type="term" value="P:negative regulation of Notch signaling pathway"/>
    <property type="evidence" value="ECO:0007669"/>
    <property type="project" value="UniProtKB-ARBA"/>
</dbReference>
<dbReference type="FunFam" id="2.10.25.10:FF:000263">
    <property type="entry name" value="Protein delta homolog 2"/>
    <property type="match status" value="1"/>
</dbReference>
<feature type="disulfide bond" evidence="13">
    <location>
        <begin position="192"/>
        <end position="202"/>
    </location>
</feature>
<dbReference type="FunFam" id="2.10.25.10:FF:000118">
    <property type="entry name" value="protein delta homolog 2"/>
    <property type="match status" value="2"/>
</dbReference>
<dbReference type="InterPro" id="IPR018097">
    <property type="entry name" value="EGF_Ca-bd_CS"/>
</dbReference>
<dbReference type="AlphaFoldDB" id="A0A8K1GWW1"/>
<dbReference type="GO" id="GO:0032991">
    <property type="term" value="C:protein-containing complex"/>
    <property type="evidence" value="ECO:0007669"/>
    <property type="project" value="TreeGrafter"/>
</dbReference>
<evidence type="ECO:0000256" key="13">
    <source>
        <dbReference type="PROSITE-ProRule" id="PRU00076"/>
    </source>
</evidence>
<evidence type="ECO:0000256" key="3">
    <source>
        <dbReference type="ARBA" id="ARBA00022692"/>
    </source>
</evidence>
<dbReference type="GO" id="GO:0045197">
    <property type="term" value="P:establishment or maintenance of epithelial cell apical/basal polarity"/>
    <property type="evidence" value="ECO:0007669"/>
    <property type="project" value="TreeGrafter"/>
</dbReference>
<keyword evidence="6 14" id="KW-1133">Transmembrane helix</keyword>
<dbReference type="PROSITE" id="PS50026">
    <property type="entry name" value="EGF_3"/>
    <property type="match status" value="5"/>
</dbReference>
<keyword evidence="5" id="KW-0677">Repeat</keyword>
<dbReference type="GO" id="GO:0005509">
    <property type="term" value="F:calcium ion binding"/>
    <property type="evidence" value="ECO:0007669"/>
    <property type="project" value="InterPro"/>
</dbReference>
<feature type="domain" description="EGF-like" evidence="15">
    <location>
        <begin position="254"/>
        <end position="292"/>
    </location>
</feature>
<evidence type="ECO:0000256" key="1">
    <source>
        <dbReference type="ARBA" id="ARBA00004479"/>
    </source>
</evidence>
<protein>
    <recommendedName>
        <fullName evidence="11">Protein delta homolog 2</fullName>
    </recommendedName>
    <alternativeName>
        <fullName evidence="12">Epidermal growth factor-like protein 9</fullName>
    </alternativeName>
</protein>
<comment type="function">
    <text evidence="10">Regulates adipogenesis.</text>
</comment>
<evidence type="ECO:0000256" key="4">
    <source>
        <dbReference type="ARBA" id="ARBA00022729"/>
    </source>
</evidence>
<gene>
    <name evidence="16" type="ORF">HGM15179_001957</name>
</gene>
<dbReference type="FunFam" id="2.10.25.10:FF:000018">
    <property type="entry name" value="Delta-like 1"/>
    <property type="match status" value="1"/>
</dbReference>
<feature type="domain" description="EGF-like" evidence="15">
    <location>
        <begin position="375"/>
        <end position="411"/>
    </location>
</feature>
<keyword evidence="3 14" id="KW-0812">Transmembrane</keyword>
<evidence type="ECO:0000256" key="6">
    <source>
        <dbReference type="ARBA" id="ARBA00022989"/>
    </source>
</evidence>
<feature type="disulfide bond" evidence="13">
    <location>
        <begin position="325"/>
        <end position="334"/>
    </location>
</feature>
<evidence type="ECO:0000259" key="15">
    <source>
        <dbReference type="PROSITE" id="PS50026"/>
    </source>
</evidence>
<evidence type="ECO:0000256" key="7">
    <source>
        <dbReference type="ARBA" id="ARBA00023136"/>
    </source>
</evidence>
<dbReference type="InterPro" id="IPR013032">
    <property type="entry name" value="EGF-like_CS"/>
</dbReference>
<keyword evidence="2 13" id="KW-0245">EGF-like domain</keyword>
<dbReference type="Proteomes" id="UP000796761">
    <property type="component" value="Unassembled WGS sequence"/>
</dbReference>
<dbReference type="CDD" id="cd00054">
    <property type="entry name" value="EGF_CA"/>
    <property type="match status" value="4"/>
</dbReference>
<dbReference type="PROSITE" id="PS01186">
    <property type="entry name" value="EGF_2"/>
    <property type="match status" value="4"/>
</dbReference>
<evidence type="ECO:0000256" key="11">
    <source>
        <dbReference type="ARBA" id="ARBA00072388"/>
    </source>
</evidence>
<evidence type="ECO:0000313" key="17">
    <source>
        <dbReference type="Proteomes" id="UP000796761"/>
    </source>
</evidence>
<feature type="disulfide bond" evidence="13">
    <location>
        <begin position="401"/>
        <end position="410"/>
    </location>
</feature>
<dbReference type="GO" id="GO:0007157">
    <property type="term" value="P:heterophilic cell-cell adhesion via plasma membrane cell adhesion molecules"/>
    <property type="evidence" value="ECO:0007669"/>
    <property type="project" value="TreeGrafter"/>
</dbReference>
<feature type="disulfide bond" evidence="13">
    <location>
        <begin position="282"/>
        <end position="291"/>
    </location>
</feature>
<feature type="disulfide bond" evidence="13">
    <location>
        <begin position="363"/>
        <end position="372"/>
    </location>
</feature>
<evidence type="ECO:0000256" key="2">
    <source>
        <dbReference type="ARBA" id="ARBA00022536"/>
    </source>
</evidence>
<keyword evidence="9" id="KW-0325">Glycoprotein</keyword>
<dbReference type="PROSITE" id="PS00022">
    <property type="entry name" value="EGF_1"/>
    <property type="match status" value="6"/>
</dbReference>
<keyword evidence="17" id="KW-1185">Reference proteome</keyword>
<dbReference type="InterPro" id="IPR051022">
    <property type="entry name" value="Notch_Cell-Fate_Det"/>
</dbReference>
<name>A0A8K1GWW1_9PASS</name>
<dbReference type="GO" id="GO:0005886">
    <property type="term" value="C:plasma membrane"/>
    <property type="evidence" value="ECO:0007669"/>
    <property type="project" value="TreeGrafter"/>
</dbReference>
<evidence type="ECO:0000256" key="9">
    <source>
        <dbReference type="ARBA" id="ARBA00023180"/>
    </source>
</evidence>
<dbReference type="OrthoDB" id="430340at2759"/>
<evidence type="ECO:0000256" key="8">
    <source>
        <dbReference type="ARBA" id="ARBA00023157"/>
    </source>
</evidence>
<dbReference type="SMART" id="SM00179">
    <property type="entry name" value="EGF_CA"/>
    <property type="match status" value="4"/>
</dbReference>
<evidence type="ECO:0000256" key="5">
    <source>
        <dbReference type="ARBA" id="ARBA00022737"/>
    </source>
</evidence>
<keyword evidence="4" id="KW-0732">Signal</keyword>
<evidence type="ECO:0000313" key="16">
    <source>
        <dbReference type="EMBL" id="TRZ25149.1"/>
    </source>
</evidence>
<proteinExistence type="predicted"/>
<feature type="transmembrane region" description="Helical" evidence="14">
    <location>
        <begin position="492"/>
        <end position="514"/>
    </location>
</feature>
<dbReference type="PANTHER" id="PTHR24049">
    <property type="entry name" value="CRUMBS FAMILY MEMBER"/>
    <property type="match status" value="1"/>
</dbReference>
<feature type="domain" description="EGF-like" evidence="15">
    <location>
        <begin position="188"/>
        <end position="221"/>
    </location>
</feature>
<evidence type="ECO:0000256" key="14">
    <source>
        <dbReference type="SAM" id="Phobius"/>
    </source>
</evidence>
<feature type="domain" description="EGF-like" evidence="15">
    <location>
        <begin position="337"/>
        <end position="373"/>
    </location>
</feature>
<dbReference type="FunFam" id="2.10.25.10:FF:000607">
    <property type="entry name" value="Protein delta 2"/>
    <property type="match status" value="1"/>
</dbReference>
<dbReference type="PROSITE" id="PS01187">
    <property type="entry name" value="EGF_CA"/>
    <property type="match status" value="1"/>
</dbReference>
<evidence type="ECO:0000256" key="12">
    <source>
        <dbReference type="ARBA" id="ARBA00078815"/>
    </source>
</evidence>
<dbReference type="SUPFAM" id="SSF57196">
    <property type="entry name" value="EGF/Laminin"/>
    <property type="match status" value="4"/>
</dbReference>
<reference evidence="16" key="1">
    <citation type="submission" date="2019-04" db="EMBL/GenBank/DDBJ databases">
        <title>Genome assembly of Zosterops borbonicus 15179.</title>
        <authorList>
            <person name="Leroy T."/>
            <person name="Anselmetti Y."/>
            <person name="Tilak M.-K."/>
            <person name="Nabholz B."/>
        </authorList>
    </citation>
    <scope>NUCLEOTIDE SEQUENCE</scope>
    <source>
        <strain evidence="16">HGM_15179</strain>
        <tissue evidence="16">Muscle</tissue>
    </source>
</reference>
<dbReference type="Gene3D" id="2.10.25.10">
    <property type="entry name" value="Laminin"/>
    <property type="match status" value="5"/>
</dbReference>
<keyword evidence="8 13" id="KW-1015">Disulfide bond</keyword>
<sequence length="560" mass="61990">MREQMRMLQEVVLYLTQLVQVVGFQGGEVRRQEEEEEEEEEEGKERTGLLADRRAGRRQLLQRIARTFEGDEYNLVKWQKGHARIARTFEGDEYNLVKWQKGHARCSSRWGHTDHAQELLSPAHVLDLDPLGPSPACARTGYLASCDAKPCFPVLEGECWQLGPGRGQDPLSDCSVPIAVLGDGNILGGDDCSEHCNLAHGCCDQDGKCRCDPGWEGEYCEECVRMPGCLHGTCHQPWQCICHTGWAGKFCDKDIHICEHQSPCQNGAQCIYDRDGEYSCLCPEGFHGKDCEMKTGPCEKAGSPCKNGGQCQDDNGFASNFTCRCLAGFVGALCEHDVDDCLMRPCANGATCHDGVNRFSCQCQVGFEGRFCTININDCASQPCKNGAKCYDRINDYDCLCPDRFTGKTCEISVPEPTWPPPYHPANQEDAGGVKSTTSEMPGVTQPEPIRTVVTGRRVANHSEKEPGGGLLKISVKEVVTQRDSGLSEAQLVTVLVFGVLTAVLVLITVLLMLRNWQRGRQRSNWCQSPSQAARKLQDQECQVGMLNTILIEPRKTTEL</sequence>
<dbReference type="Pfam" id="PF21700">
    <property type="entry name" value="EGF_DL_JAG"/>
    <property type="match status" value="1"/>
</dbReference>
<feature type="domain" description="EGF-like" evidence="15">
    <location>
        <begin position="294"/>
        <end position="335"/>
    </location>
</feature>
<dbReference type="Pfam" id="PF00008">
    <property type="entry name" value="EGF"/>
    <property type="match status" value="3"/>
</dbReference>
<dbReference type="InterPro" id="IPR000152">
    <property type="entry name" value="EGF-type_Asp/Asn_hydroxyl_site"/>
</dbReference>
<evidence type="ECO:0000256" key="10">
    <source>
        <dbReference type="ARBA" id="ARBA00060273"/>
    </source>
</evidence>
<organism evidence="16 17">
    <name type="scientific">Zosterops borbonicus</name>
    <dbReference type="NCBI Taxonomy" id="364589"/>
    <lineage>
        <taxon>Eukaryota</taxon>
        <taxon>Metazoa</taxon>
        <taxon>Chordata</taxon>
        <taxon>Craniata</taxon>
        <taxon>Vertebrata</taxon>
        <taxon>Euteleostomi</taxon>
        <taxon>Archelosauria</taxon>
        <taxon>Archosauria</taxon>
        <taxon>Dinosauria</taxon>
        <taxon>Saurischia</taxon>
        <taxon>Theropoda</taxon>
        <taxon>Coelurosauria</taxon>
        <taxon>Aves</taxon>
        <taxon>Neognathae</taxon>
        <taxon>Neoaves</taxon>
        <taxon>Telluraves</taxon>
        <taxon>Australaves</taxon>
        <taxon>Passeriformes</taxon>
        <taxon>Sylvioidea</taxon>
        <taxon>Zosteropidae</taxon>
        <taxon>Zosterops</taxon>
    </lineage>
</organism>
<comment type="subcellular location">
    <subcellularLocation>
        <location evidence="1">Membrane</location>
        <topology evidence="1">Single-pass type I membrane protein</topology>
    </subcellularLocation>
</comment>
<feature type="disulfide bond" evidence="13">
    <location>
        <begin position="211"/>
        <end position="220"/>
    </location>
</feature>
<dbReference type="PANTHER" id="PTHR24049:SF38">
    <property type="entry name" value="DELTA-LIKE PROTEIN"/>
    <property type="match status" value="1"/>
</dbReference>
<dbReference type="Pfam" id="PF12661">
    <property type="entry name" value="hEGF"/>
    <property type="match status" value="1"/>
</dbReference>